<dbReference type="Proteomes" id="UP000523747">
    <property type="component" value="Unassembled WGS sequence"/>
</dbReference>
<keyword evidence="2" id="KW-1185">Reference proteome</keyword>
<proteinExistence type="predicted"/>
<protein>
    <submittedName>
        <fullName evidence="1">Uncharacterized protein</fullName>
    </submittedName>
</protein>
<name>A0ACA9AS92_9CAUD</name>
<evidence type="ECO:0000313" key="1">
    <source>
        <dbReference type="EMBL" id="CAD0281719.1"/>
    </source>
</evidence>
<accession>A0ACA9AS92</accession>
<comment type="caution">
    <text evidence="1">The sequence shown here is derived from an EMBL/GenBank/DDBJ whole genome shotgun (WGS) entry which is preliminary data.</text>
</comment>
<dbReference type="EMBL" id="CAJCJZ010000002">
    <property type="protein sequence ID" value="CAD0281719.1"/>
    <property type="molecule type" value="Genomic_DNA"/>
</dbReference>
<organism evidence="1 2">
    <name type="scientific">Enterococcus phage vB_EfaS_140</name>
    <dbReference type="NCBI Taxonomy" id="2730536"/>
    <lineage>
        <taxon>Viruses</taxon>
        <taxon>Duplodnaviria</taxon>
        <taxon>Heunggongvirae</taxon>
        <taxon>Uroviricota</taxon>
        <taxon>Caudoviricetes</taxon>
        <taxon>Andrewesvirinae</taxon>
        <taxon>Vipetofemvirus</taxon>
        <taxon>Vipetofemvirus vv140</taxon>
    </lineage>
</organism>
<reference evidence="1" key="1">
    <citation type="submission" date="2020-07" db="EMBL/GenBank/DDBJ databases">
        <authorList>
            <person name="Ladero V."/>
        </authorList>
    </citation>
    <scope>NUCLEOTIDE SEQUENCE</scope>
</reference>
<sequence>MTKQTMENKINELRKEAGLMYSDLDKALAEGNYDLYEELGDIMSAKYEEARQLIIEFNKTFGETPNLLF</sequence>
<evidence type="ECO:0000313" key="2">
    <source>
        <dbReference type="Proteomes" id="UP000523747"/>
    </source>
</evidence>